<protein>
    <submittedName>
        <fullName evidence="1">Uncharacterized protein</fullName>
    </submittedName>
</protein>
<name>A0A7W9HHA3_9PSEU</name>
<organism evidence="1 2">
    <name type="scientific">Saccharothrix ecbatanensis</name>
    <dbReference type="NCBI Taxonomy" id="1105145"/>
    <lineage>
        <taxon>Bacteria</taxon>
        <taxon>Bacillati</taxon>
        <taxon>Actinomycetota</taxon>
        <taxon>Actinomycetes</taxon>
        <taxon>Pseudonocardiales</taxon>
        <taxon>Pseudonocardiaceae</taxon>
        <taxon>Saccharothrix</taxon>
    </lineage>
</organism>
<keyword evidence="2" id="KW-1185">Reference proteome</keyword>
<proteinExistence type="predicted"/>
<sequence length="72" mass="7407">MPAKLTTPTIVAEWVTAKASSGYTIPVMLDPVAENTCPIHNSLKSRLRRSGGAFPAGCASCDAVDADPASCS</sequence>
<accession>A0A7W9HHA3</accession>
<evidence type="ECO:0000313" key="1">
    <source>
        <dbReference type="EMBL" id="MBB5801936.1"/>
    </source>
</evidence>
<dbReference type="EMBL" id="JACHMO010000001">
    <property type="protein sequence ID" value="MBB5801936.1"/>
    <property type="molecule type" value="Genomic_DNA"/>
</dbReference>
<evidence type="ECO:0000313" key="2">
    <source>
        <dbReference type="Proteomes" id="UP000552097"/>
    </source>
</evidence>
<reference evidence="1 2" key="1">
    <citation type="submission" date="2020-08" db="EMBL/GenBank/DDBJ databases">
        <title>Sequencing the genomes of 1000 actinobacteria strains.</title>
        <authorList>
            <person name="Klenk H.-P."/>
        </authorList>
    </citation>
    <scope>NUCLEOTIDE SEQUENCE [LARGE SCALE GENOMIC DNA]</scope>
    <source>
        <strain evidence="1 2">DSM 45486</strain>
    </source>
</reference>
<gene>
    <name evidence="1" type="ORF">F4560_001704</name>
</gene>
<dbReference type="AlphaFoldDB" id="A0A7W9HHA3"/>
<dbReference type="RefSeq" id="WP_221485436.1">
    <property type="nucleotide sequence ID" value="NZ_JACHMO010000001.1"/>
</dbReference>
<comment type="caution">
    <text evidence="1">The sequence shown here is derived from an EMBL/GenBank/DDBJ whole genome shotgun (WGS) entry which is preliminary data.</text>
</comment>
<dbReference type="Proteomes" id="UP000552097">
    <property type="component" value="Unassembled WGS sequence"/>
</dbReference>